<name>A0A8B8BCD3_CRAVI</name>
<dbReference type="InterPro" id="IPR002035">
    <property type="entry name" value="VWF_A"/>
</dbReference>
<dbReference type="GO" id="GO:0005245">
    <property type="term" value="F:voltage-gated calcium channel activity"/>
    <property type="evidence" value="ECO:0007669"/>
    <property type="project" value="TreeGrafter"/>
</dbReference>
<reference evidence="3" key="1">
    <citation type="submission" date="2025-08" db="UniProtKB">
        <authorList>
            <consortium name="RefSeq"/>
        </authorList>
    </citation>
    <scope>IDENTIFICATION</scope>
    <source>
        <tissue evidence="3">Whole sample</tissue>
    </source>
</reference>
<gene>
    <name evidence="3" type="primary">LOC111109292</name>
</gene>
<evidence type="ECO:0000313" key="2">
    <source>
        <dbReference type="Proteomes" id="UP000694844"/>
    </source>
</evidence>
<dbReference type="OrthoDB" id="10054666at2759"/>
<dbReference type="GO" id="GO:0005891">
    <property type="term" value="C:voltage-gated calcium channel complex"/>
    <property type="evidence" value="ECO:0007669"/>
    <property type="project" value="TreeGrafter"/>
</dbReference>
<dbReference type="Proteomes" id="UP000694844">
    <property type="component" value="Chromosome 8"/>
</dbReference>
<evidence type="ECO:0000259" key="1">
    <source>
        <dbReference type="PROSITE" id="PS50234"/>
    </source>
</evidence>
<dbReference type="PANTHER" id="PTHR10166:SF37">
    <property type="entry name" value="STOLID, ISOFORM H"/>
    <property type="match status" value="1"/>
</dbReference>
<proteinExistence type="predicted"/>
<dbReference type="FunFam" id="3.40.50.410:FF:000007">
    <property type="entry name" value="Calcium voltage-gated channel auxiliary subunit alpha2delta 3"/>
    <property type="match status" value="1"/>
</dbReference>
<protein>
    <submittedName>
        <fullName evidence="3">Voltage-dependent calcium channel subunit alpha-2/delta-3-like</fullName>
    </submittedName>
</protein>
<feature type="domain" description="VWFA" evidence="1">
    <location>
        <begin position="44"/>
        <end position="225"/>
    </location>
</feature>
<dbReference type="Pfam" id="PF00092">
    <property type="entry name" value="VWA"/>
    <property type="match status" value="1"/>
</dbReference>
<organism evidence="2 3">
    <name type="scientific">Crassostrea virginica</name>
    <name type="common">Eastern oyster</name>
    <dbReference type="NCBI Taxonomy" id="6565"/>
    <lineage>
        <taxon>Eukaryota</taxon>
        <taxon>Metazoa</taxon>
        <taxon>Spiralia</taxon>
        <taxon>Lophotrochozoa</taxon>
        <taxon>Mollusca</taxon>
        <taxon>Bivalvia</taxon>
        <taxon>Autobranchia</taxon>
        <taxon>Pteriomorphia</taxon>
        <taxon>Ostreida</taxon>
        <taxon>Ostreoidea</taxon>
        <taxon>Ostreidae</taxon>
        <taxon>Crassostrea</taxon>
    </lineage>
</organism>
<keyword evidence="2" id="KW-1185">Reference proteome</keyword>
<sequence length="621" mass="72128">MAVLLQCRRIPPNLSRCEVASNNGGESVDMYDCAYIKAASSPKNMVILVDTSGSMKGRRRIITVKTIQKLLETLSDDDHFNIITYSDKPRYLDSCFRGTLMQANVQNKQRAVKLFKKLEMKDTGELNLALEEAFSLFKAEEKGGREHCNKAIMVITDGPSETHKEIFEKHNWPNKTVRVFSFLIGREVKENRYAKWMACVNKGYYTHISTLADVQESVQYYLRVLSRPMGIARKQGSLPRKPNWTPVYADYTTKSRRTSERVWDWSFRLHASTKGGRLLGVMGTDVPIQDITDLVPKGKLGSSAYAFMYTHHGYVLFHPNMKPMHHKNKGPSSSEKEFRPFFNTIDITEMEYAVDHEDLHNFRRKLLSASRRRRIKLKVKVPYDRSVPNDRMNRVEIVNYSYYTATIKGTPFRIAIALPSYNVKNNNLTLMVKRFDSTCVKVSNRQKNYEFAPWRYCGNHEILHFTGKERKMKILDLYQCYDGKGKCPDQNSLLYSDLFMHNEMMKVHSYSQHNDYRFRIANKLQTGSGYSSKDDYKKFYERYWMGNMTATIEELYYRQAIMNKEEKKIRYTFSIPLNRDYMEGDNMTILSTIPVYVNDTNIAVAGMMQNFTASSTSSVNT</sequence>
<dbReference type="Gene3D" id="3.30.450.20">
    <property type="entry name" value="PAS domain"/>
    <property type="match status" value="1"/>
</dbReference>
<dbReference type="PROSITE" id="PS50234">
    <property type="entry name" value="VWFA"/>
    <property type="match status" value="1"/>
</dbReference>
<evidence type="ECO:0000313" key="3">
    <source>
        <dbReference type="RefSeq" id="XP_022301080.1"/>
    </source>
</evidence>
<dbReference type="PANTHER" id="PTHR10166">
    <property type="entry name" value="VOLTAGE-DEPENDENT CALCIUM CHANNEL SUBUNIT ALPHA-2/DELTA-RELATED"/>
    <property type="match status" value="1"/>
</dbReference>
<dbReference type="SMART" id="SM00327">
    <property type="entry name" value="VWA"/>
    <property type="match status" value="1"/>
</dbReference>
<dbReference type="InterPro" id="IPR051173">
    <property type="entry name" value="Ca_channel_alpha-2/delta"/>
</dbReference>
<dbReference type="RefSeq" id="XP_022301080.1">
    <property type="nucleotide sequence ID" value="XM_022445372.1"/>
</dbReference>
<dbReference type="GeneID" id="111109292"/>
<dbReference type="AlphaFoldDB" id="A0A8B8BCD3"/>
<dbReference type="Gene3D" id="3.40.50.410">
    <property type="entry name" value="von Willebrand factor, type A domain"/>
    <property type="match status" value="1"/>
</dbReference>
<dbReference type="KEGG" id="cvn:111109292"/>
<dbReference type="SUPFAM" id="SSF53300">
    <property type="entry name" value="vWA-like"/>
    <property type="match status" value="1"/>
</dbReference>
<accession>A0A8B8BCD3</accession>
<dbReference type="InterPro" id="IPR036465">
    <property type="entry name" value="vWFA_dom_sf"/>
</dbReference>